<evidence type="ECO:0000313" key="21">
    <source>
        <dbReference type="Proteomes" id="UP000310200"/>
    </source>
</evidence>
<evidence type="ECO:0000256" key="3">
    <source>
        <dbReference type="ARBA" id="ARBA00022475"/>
    </source>
</evidence>
<dbReference type="FunFam" id="1.20.1250.20:FF:000218">
    <property type="entry name" value="facilitated trehalose transporter Tret1"/>
    <property type="match status" value="1"/>
</dbReference>
<dbReference type="InterPro" id="IPR020846">
    <property type="entry name" value="MFS_dom"/>
</dbReference>
<dbReference type="InterPro" id="IPR001320">
    <property type="entry name" value="Iontro_rcpt_C"/>
</dbReference>
<evidence type="ECO:0000256" key="7">
    <source>
        <dbReference type="ARBA" id="ARBA00022989"/>
    </source>
</evidence>
<dbReference type="EMBL" id="QBLH01003879">
    <property type="protein sequence ID" value="TGZ32352.1"/>
    <property type="molecule type" value="Genomic_DNA"/>
</dbReference>
<evidence type="ECO:0000256" key="9">
    <source>
        <dbReference type="ARBA" id="ARBA00023065"/>
    </source>
</evidence>
<accession>A0A4S2JAE5</accession>
<feature type="transmembrane region" description="Helical" evidence="18">
    <location>
        <begin position="490"/>
        <end position="509"/>
    </location>
</feature>
<dbReference type="InterPro" id="IPR019594">
    <property type="entry name" value="Glu/Gly-bd"/>
</dbReference>
<evidence type="ECO:0000256" key="8">
    <source>
        <dbReference type="ARBA" id="ARBA00023018"/>
    </source>
</evidence>
<comment type="caution">
    <text evidence="20">The sequence shown here is derived from an EMBL/GenBank/DDBJ whole genome shotgun (WGS) entry which is preliminary data.</text>
</comment>
<dbReference type="Pfam" id="PF10613">
    <property type="entry name" value="Lig_chan-Glu_bd"/>
    <property type="match status" value="1"/>
</dbReference>
<dbReference type="FunFam" id="3.40.190.10:FF:000087">
    <property type="entry name" value="glutamate receptor 4 isoform X2"/>
    <property type="match status" value="1"/>
</dbReference>
<evidence type="ECO:0000256" key="10">
    <source>
        <dbReference type="ARBA" id="ARBA00023136"/>
    </source>
</evidence>
<feature type="transmembrane region" description="Helical" evidence="18">
    <location>
        <begin position="1098"/>
        <end position="1120"/>
    </location>
</feature>
<evidence type="ECO:0000256" key="18">
    <source>
        <dbReference type="SAM" id="Phobius"/>
    </source>
</evidence>
<feature type="compositionally biased region" description="Polar residues" evidence="17">
    <location>
        <begin position="1371"/>
        <end position="1391"/>
    </location>
</feature>
<keyword evidence="8" id="KW-0770">Synapse</keyword>
<feature type="transmembrane region" description="Helical" evidence="18">
    <location>
        <begin position="553"/>
        <end position="571"/>
    </location>
</feature>
<dbReference type="GO" id="GO:0022824">
    <property type="term" value="F:transmitter-gated monoatomic ion channel activity"/>
    <property type="evidence" value="ECO:0007669"/>
    <property type="project" value="UniProtKB-ARBA"/>
</dbReference>
<keyword evidence="7 18" id="KW-1133">Transmembrane helix</keyword>
<evidence type="ECO:0000256" key="15">
    <source>
        <dbReference type="ARBA" id="ARBA00023303"/>
    </source>
</evidence>
<feature type="transmembrane region" description="Helical" evidence="18">
    <location>
        <begin position="388"/>
        <end position="411"/>
    </location>
</feature>
<evidence type="ECO:0000256" key="17">
    <source>
        <dbReference type="SAM" id="MobiDB-lite"/>
    </source>
</evidence>
<feature type="transmembrane region" description="Helical" evidence="18">
    <location>
        <begin position="423"/>
        <end position="443"/>
    </location>
</feature>
<evidence type="ECO:0000256" key="6">
    <source>
        <dbReference type="ARBA" id="ARBA00022729"/>
    </source>
</evidence>
<gene>
    <name evidence="20" type="ORF">DBV15_07205</name>
</gene>
<keyword evidence="10 18" id="KW-0472">Membrane</keyword>
<feature type="compositionally biased region" description="Polar residues" evidence="17">
    <location>
        <begin position="17"/>
        <end position="26"/>
    </location>
</feature>
<feature type="transmembrane region" description="Helical" evidence="18">
    <location>
        <begin position="185"/>
        <end position="207"/>
    </location>
</feature>
<dbReference type="SUPFAM" id="SSF103473">
    <property type="entry name" value="MFS general substrate transporter"/>
    <property type="match status" value="1"/>
</dbReference>
<feature type="transmembrane region" description="Helical" evidence="18">
    <location>
        <begin position="238"/>
        <end position="261"/>
    </location>
</feature>
<dbReference type="PRINTS" id="PR00171">
    <property type="entry name" value="SUGRTRNSPORT"/>
</dbReference>
<feature type="transmembrane region" description="Helical" evidence="18">
    <location>
        <begin position="273"/>
        <end position="292"/>
    </location>
</feature>
<dbReference type="SMART" id="SM00918">
    <property type="entry name" value="Lig_chan-Glu_bd"/>
    <property type="match status" value="1"/>
</dbReference>
<dbReference type="GO" id="GO:0045211">
    <property type="term" value="C:postsynaptic membrane"/>
    <property type="evidence" value="ECO:0007669"/>
    <property type="project" value="UniProtKB-SubCell"/>
</dbReference>
<dbReference type="Gene3D" id="1.10.287.70">
    <property type="match status" value="1"/>
</dbReference>
<evidence type="ECO:0000256" key="5">
    <source>
        <dbReference type="ARBA" id="ARBA00022692"/>
    </source>
</evidence>
<evidence type="ECO:0000256" key="13">
    <source>
        <dbReference type="ARBA" id="ARBA00023257"/>
    </source>
</evidence>
<dbReference type="PANTHER" id="PTHR18966">
    <property type="entry name" value="IONOTROPIC GLUTAMATE RECEPTOR"/>
    <property type="match status" value="1"/>
</dbReference>
<evidence type="ECO:0000256" key="4">
    <source>
        <dbReference type="ARBA" id="ARBA00022597"/>
    </source>
</evidence>
<feature type="transmembrane region" description="Helical" evidence="18">
    <location>
        <begin position="298"/>
        <end position="318"/>
    </location>
</feature>
<evidence type="ECO:0000256" key="11">
    <source>
        <dbReference type="ARBA" id="ARBA00023170"/>
    </source>
</evidence>
<feature type="region of interest" description="Disordered" evidence="17">
    <location>
        <begin position="1371"/>
        <end position="1441"/>
    </location>
</feature>
<evidence type="ECO:0000256" key="12">
    <source>
        <dbReference type="ARBA" id="ARBA00023180"/>
    </source>
</evidence>
<dbReference type="FunFam" id="3.40.190.10:FF:000001">
    <property type="entry name" value="Glutamate receptor ionotropic, kainate 2"/>
    <property type="match status" value="1"/>
</dbReference>
<feature type="transmembrane region" description="Helical" evidence="18">
    <location>
        <begin position="1286"/>
        <end position="1308"/>
    </location>
</feature>
<dbReference type="Gene3D" id="1.20.1250.20">
    <property type="entry name" value="MFS general substrate transporter like domains"/>
    <property type="match status" value="1"/>
</dbReference>
<keyword evidence="9" id="KW-0406">Ion transport</keyword>
<dbReference type="CDD" id="cd13715">
    <property type="entry name" value="PBP2_iGluR_AMPA"/>
    <property type="match status" value="1"/>
</dbReference>
<keyword evidence="21" id="KW-1185">Reference proteome</keyword>
<name>A0A4S2JAE5_9HYME</name>
<evidence type="ECO:0000259" key="19">
    <source>
        <dbReference type="PROSITE" id="PS50850"/>
    </source>
</evidence>
<keyword evidence="11" id="KW-0675">Receptor</keyword>
<keyword evidence="13" id="KW-0628">Postsynaptic cell membrane</keyword>
<feature type="compositionally biased region" description="Pro residues" evidence="17">
    <location>
        <begin position="1399"/>
        <end position="1416"/>
    </location>
</feature>
<dbReference type="InterPro" id="IPR015683">
    <property type="entry name" value="Ionotropic_Glu_rcpt"/>
</dbReference>
<dbReference type="SUPFAM" id="SSF53850">
    <property type="entry name" value="Periplasmic binding protein-like II"/>
    <property type="match status" value="1"/>
</dbReference>
<dbReference type="Pfam" id="PF01094">
    <property type="entry name" value="ANF_receptor"/>
    <property type="match status" value="2"/>
</dbReference>
<keyword evidence="15" id="KW-0407">Ion channel</keyword>
<feature type="domain" description="Major facilitator superfamily (MFS) profile" evidence="19">
    <location>
        <begin position="136"/>
        <end position="575"/>
    </location>
</feature>
<sequence>MKRSGRGGEEHEECESGPSNRINPRSVNPFIGAANPATGHERGCLLDPDSRADIPAMGTGTRSPICNQFSRGVFSMLGAVSPDSFDTLHSYSNTFQMPFVTPWFPEKVLTPSSGLLDFAISMRPDYHRAIIDTVRYYGWKKIIYLYDSHDGSILIIDCGLHEGWSTPTISKFNDKDPLKVTSDEIVWIVNLMYVGVGIGSLVPFILMDNIGRKGTLLVTTGPKILSWIFIGLSTSVPAIYAGRILAGIGCGITYAVMPMYLGEISSKRTRGPLGTLMAVLLNIGMLLIYAIGLWISRFAMAMISLCAPVFFLLTFMWLPESSVFLTRKNRLGPAEKTLKWALGKENVDEELEEIKRIVETEDKCSKLTLREMFKEIITKAHNRRAFRIALILLSGLTLTGAAPILAYQSYIYNEAGFEISTNASIIITGVGIVLAGSVCVSVVRLTGKRLLLLIAAPICVVSLATIAIFFELQSGGYDVSRFKWVPTVFVVIYVLGFGLGLNPIPLAYIGEIFGVEVRVPAAVLNALYYAISTTAIVKFYQVVQELYGTFAPLWTFTAITFLIWVLIYLFVPETEGKTLEEIQLELRDKELQQIYQGLKPGNESFQVETVKRIQNMSEAIDFLRSLEELNRWSNKYVVLDCPTDMAKDIVVSHVRDVALGKRTYHYLLSGLIMDDRWESEVIEYGAINITGFRIVDATRPHVKDFLAAWHRLDPATSQGAGRESISAQAALMYDAVFVLVEAFHKYLRKRNDKNNMRRVTTSSNQPVNGTKPLDCYHNRGWVTPWEHGDKISRLLRKVEIEGLTGEIRFNDDGRRQNYTLHVVEMTVNSAMVKVAEWTDEAGFQAIAVKYVRLRPHEIQKNKTYIITTIMEEPYIMKKVSDTGEVLIGNDGYEGYCKDLADLIAKKLGISYELRIVKDRKHGTENPDVPGGWDGMVGELIRKEADIAIAPMTITSERERVIDFSKPFMSLGISIMIKKPIKQKAGVFSFLNPLSKEIWVCVIFSYIAVSIVLFIVSRFSPYEWRVLTISGSTDSAISGRNDPGLQHPHTPQGSPHMPTSSMANDFSIVNSLWFALAAFMQQSCDISPRSISGRIASSVWWFFTLILICSYTANLAAFLTIERMVTPINSPEDLAAQTEVQYGTLTNSSTLEFFQKSQIGLYSKMWEFMNSRKDVFVQSYEEGIEKVRTSKGKYAFLLESPTNDYINEREPCDTMKVGRNLDAKGFGVATPLGSPLRDPINLAVLSMKENGELAKLFERWWYERTECRHSDKPDATKNELSLSNVAGIFYILIGGLLLALAVALLEFCYKSHTEATRAKIPLSDAMKAKARLTIGGGRDFDNGRRGKKRVLAAEVPTLTTFAPKYYAPANAIGNTEGDQVHSNTHTQESPSDNSPANSLPTPPPPPLVAPPPPPPPPRRPRRSVTFAESPPKSPKNKKSPKFIFQRKLGIAALDVAVPWTPASPRHWSGLNDDKPEYIT</sequence>
<dbReference type="FunFam" id="3.40.50.2300:FF:000186">
    <property type="entry name" value="Glutamate receptor 1"/>
    <property type="match status" value="1"/>
</dbReference>
<dbReference type="Pfam" id="PF00083">
    <property type="entry name" value="Sugar_tr"/>
    <property type="match status" value="1"/>
</dbReference>
<feature type="region of interest" description="Disordered" evidence="17">
    <location>
        <begin position="1458"/>
        <end position="1478"/>
    </location>
</feature>
<organism evidence="20 21">
    <name type="scientific">Temnothorax longispinosus</name>
    <dbReference type="NCBI Taxonomy" id="300112"/>
    <lineage>
        <taxon>Eukaryota</taxon>
        <taxon>Metazoa</taxon>
        <taxon>Ecdysozoa</taxon>
        <taxon>Arthropoda</taxon>
        <taxon>Hexapoda</taxon>
        <taxon>Insecta</taxon>
        <taxon>Pterygota</taxon>
        <taxon>Neoptera</taxon>
        <taxon>Endopterygota</taxon>
        <taxon>Hymenoptera</taxon>
        <taxon>Apocrita</taxon>
        <taxon>Aculeata</taxon>
        <taxon>Formicoidea</taxon>
        <taxon>Formicidae</taxon>
        <taxon>Myrmicinae</taxon>
        <taxon>Temnothorax</taxon>
    </lineage>
</organism>
<keyword evidence="2" id="KW-0813">Transport</keyword>
<dbReference type="Gene3D" id="3.40.50.2300">
    <property type="match status" value="3"/>
</dbReference>
<reference evidence="20 21" key="1">
    <citation type="journal article" date="2019" name="Philos. Trans. R. Soc. Lond., B, Biol. Sci.">
        <title>Ant behaviour and brain gene expression of defending hosts depend on the ecological success of the intruding social parasite.</title>
        <authorList>
            <person name="Kaur R."/>
            <person name="Stoldt M."/>
            <person name="Jongepier E."/>
            <person name="Feldmeyer B."/>
            <person name="Menzel F."/>
            <person name="Bornberg-Bauer E."/>
            <person name="Foitzik S."/>
        </authorList>
    </citation>
    <scope>NUCLEOTIDE SEQUENCE [LARGE SCALE GENOMIC DNA]</scope>
    <source>
        <tissue evidence="20">Whole body</tissue>
    </source>
</reference>
<protein>
    <recommendedName>
        <fullName evidence="19">Major facilitator superfamily (MFS) profile domain-containing protein</fullName>
    </recommendedName>
</protein>
<dbReference type="InterPro" id="IPR005829">
    <property type="entry name" value="Sugar_transporter_CS"/>
</dbReference>
<dbReference type="SUPFAM" id="SSF53822">
    <property type="entry name" value="Periplasmic binding protein-like I"/>
    <property type="match status" value="2"/>
</dbReference>
<dbReference type="InterPro" id="IPR003663">
    <property type="entry name" value="Sugar/inositol_transpt"/>
</dbReference>
<feature type="region of interest" description="Disordered" evidence="17">
    <location>
        <begin position="1"/>
        <end position="27"/>
    </location>
</feature>
<dbReference type="PROSITE" id="PS00217">
    <property type="entry name" value="SUGAR_TRANSPORT_2"/>
    <property type="match status" value="1"/>
</dbReference>
<evidence type="ECO:0000256" key="1">
    <source>
        <dbReference type="ARBA" id="ARBA00008685"/>
    </source>
</evidence>
<dbReference type="STRING" id="300112.A0A4S2JAE5"/>
<dbReference type="Gene3D" id="3.40.190.10">
    <property type="entry name" value="Periplasmic binding protein-like II"/>
    <property type="match status" value="2"/>
</dbReference>
<dbReference type="InterPro" id="IPR036259">
    <property type="entry name" value="MFS_trans_sf"/>
</dbReference>
<dbReference type="Pfam" id="PF00060">
    <property type="entry name" value="Lig_chan"/>
    <property type="match status" value="1"/>
</dbReference>
<keyword evidence="3" id="KW-1003">Cell membrane</keyword>
<dbReference type="SMART" id="SM00079">
    <property type="entry name" value="PBPe"/>
    <property type="match status" value="1"/>
</dbReference>
<keyword evidence="4" id="KW-0762">Sugar transport</keyword>
<feature type="region of interest" description="Disordered" evidence="17">
    <location>
        <begin position="1036"/>
        <end position="1056"/>
    </location>
</feature>
<proteinExistence type="inferred from homology"/>
<evidence type="ECO:0000256" key="14">
    <source>
        <dbReference type="ARBA" id="ARBA00023286"/>
    </source>
</evidence>
<dbReference type="InterPro" id="IPR005828">
    <property type="entry name" value="MFS_sugar_transport-like"/>
</dbReference>
<keyword evidence="12" id="KW-0325">Glycoprotein</keyword>
<evidence type="ECO:0000256" key="2">
    <source>
        <dbReference type="ARBA" id="ARBA00022448"/>
    </source>
</evidence>
<feature type="transmembrane region" description="Helical" evidence="18">
    <location>
        <begin position="450"/>
        <end position="470"/>
    </location>
</feature>
<keyword evidence="6" id="KW-0732">Signal</keyword>
<dbReference type="InterPro" id="IPR028082">
    <property type="entry name" value="Peripla_BP_I"/>
</dbReference>
<dbReference type="PROSITE" id="PS50850">
    <property type="entry name" value="MFS"/>
    <property type="match status" value="1"/>
</dbReference>
<dbReference type="FunFam" id="1.10.287.70:FF:000067">
    <property type="entry name" value="glutamate receptor 2 isoform X1"/>
    <property type="match status" value="1"/>
</dbReference>
<feature type="transmembrane region" description="Helical" evidence="18">
    <location>
        <begin position="997"/>
        <end position="1016"/>
    </location>
</feature>
<dbReference type="Proteomes" id="UP000310200">
    <property type="component" value="Unassembled WGS sequence"/>
</dbReference>
<dbReference type="GO" id="GO:0007166">
    <property type="term" value="P:cell surface receptor signaling pathway"/>
    <property type="evidence" value="ECO:0007669"/>
    <property type="project" value="UniProtKB-ARBA"/>
</dbReference>
<evidence type="ECO:0000256" key="16">
    <source>
        <dbReference type="ARBA" id="ARBA00034104"/>
    </source>
</evidence>
<keyword evidence="5 18" id="KW-0812">Transmembrane</keyword>
<comment type="subcellular location">
    <subcellularLocation>
        <location evidence="16">Postsynaptic cell membrane</location>
        <topology evidence="16">Multi-pass membrane protein</topology>
    </subcellularLocation>
</comment>
<keyword evidence="14" id="KW-1071">Ligand-gated ion channel</keyword>
<comment type="similarity">
    <text evidence="1">Belongs to the glutamate-gated ion channel (TC 1.A.10.1) family.</text>
</comment>
<dbReference type="InterPro" id="IPR001828">
    <property type="entry name" value="ANF_lig-bd_rcpt"/>
</dbReference>
<evidence type="ECO:0000313" key="20">
    <source>
        <dbReference type="EMBL" id="TGZ32352.1"/>
    </source>
</evidence>